<keyword evidence="2" id="KW-1185">Reference proteome</keyword>
<sequence length="552" mass="61013">MFEFARFPIYVRLLHGALNDKNDGKKEYIEEDGHGALGRSLSSNFGSSTGLLSHPARMSQDLLQEFASWGRDHGFDLNEISTMVLQLPYVMQNISASSSPFDNSRRNDGCFMGYDHNVTRRTSSSPEHGRLWLTLAPNSTGSTIYLADAAWINQPYGEEGHPSYILFMRSMLGFATASMASECIVYVLVILLIFDGDLTECSLSGVQILFDIVIFVLTAIKAKQDNVALQRSSRQTAPVLVSFYLLLGIYCVLIIALRIINFAAWAFMDESLVYIMIVFLWAMVTTLINRFYLNLRRVAYTTAAAILTNASIRERERPIQPGYGHYYHGGVGATAGAYHGGMIDTYTRKGAQSPWIDLEDGRSPILDIIRNGVVDEVVIAEVGRQRAAQGGVIETHGSVLDATGGDRSWYNRTTDFPEMDEEEPIPLQPPAHGILVSQGQKRGQRPEPGFTDEELQYLETTLQIIESISLDTLRLNEKEDGAINMAGEDSPRPSPHPDTDIQANPTIWNKLNSALLARSTVGSVQTLVGVACLFAGLKIMAASEDGFELLHK</sequence>
<evidence type="ECO:0000313" key="1">
    <source>
        <dbReference type="EMBL" id="CAG8606834.1"/>
    </source>
</evidence>
<reference evidence="1" key="1">
    <citation type="submission" date="2021-06" db="EMBL/GenBank/DDBJ databases">
        <authorList>
            <person name="Kallberg Y."/>
            <person name="Tangrot J."/>
            <person name="Rosling A."/>
        </authorList>
    </citation>
    <scope>NUCLEOTIDE SEQUENCE</scope>
    <source>
        <strain evidence="1">CL356</strain>
    </source>
</reference>
<proteinExistence type="predicted"/>
<accession>A0ACA9MTR4</accession>
<dbReference type="Proteomes" id="UP000789525">
    <property type="component" value="Unassembled WGS sequence"/>
</dbReference>
<gene>
    <name evidence="1" type="ORF">ACOLOM_LOCUS6885</name>
</gene>
<comment type="caution">
    <text evidence="1">The sequence shown here is derived from an EMBL/GenBank/DDBJ whole genome shotgun (WGS) entry which is preliminary data.</text>
</comment>
<evidence type="ECO:0000313" key="2">
    <source>
        <dbReference type="Proteomes" id="UP000789525"/>
    </source>
</evidence>
<protein>
    <submittedName>
        <fullName evidence="1">11172_t:CDS:1</fullName>
    </submittedName>
</protein>
<name>A0ACA9MTR4_9GLOM</name>
<organism evidence="1 2">
    <name type="scientific">Acaulospora colombiana</name>
    <dbReference type="NCBI Taxonomy" id="27376"/>
    <lineage>
        <taxon>Eukaryota</taxon>
        <taxon>Fungi</taxon>
        <taxon>Fungi incertae sedis</taxon>
        <taxon>Mucoromycota</taxon>
        <taxon>Glomeromycotina</taxon>
        <taxon>Glomeromycetes</taxon>
        <taxon>Diversisporales</taxon>
        <taxon>Acaulosporaceae</taxon>
        <taxon>Acaulospora</taxon>
    </lineage>
</organism>
<dbReference type="EMBL" id="CAJVPT010014700">
    <property type="protein sequence ID" value="CAG8606834.1"/>
    <property type="molecule type" value="Genomic_DNA"/>
</dbReference>